<dbReference type="RefSeq" id="WP_094854889.1">
    <property type="nucleotide sequence ID" value="NZ_NEVM01000005.1"/>
</dbReference>
<dbReference type="SUPFAM" id="SSF90123">
    <property type="entry name" value="ABC transporter transmembrane region"/>
    <property type="match status" value="1"/>
</dbReference>
<dbReference type="InterPro" id="IPR036640">
    <property type="entry name" value="ABC1_TM_sf"/>
</dbReference>
<keyword evidence="6 8" id="KW-1133">Transmembrane helix</keyword>
<feature type="domain" description="ABC transmembrane type-1" evidence="10">
    <location>
        <begin position="16"/>
        <end position="299"/>
    </location>
</feature>
<gene>
    <name evidence="11" type="ORF">CAL29_20785</name>
</gene>
<feature type="transmembrane region" description="Helical" evidence="8">
    <location>
        <begin position="14"/>
        <end position="34"/>
    </location>
</feature>
<feature type="transmembrane region" description="Helical" evidence="8">
    <location>
        <begin position="241"/>
        <end position="262"/>
    </location>
</feature>
<evidence type="ECO:0008006" key="13">
    <source>
        <dbReference type="Google" id="ProtNLM"/>
    </source>
</evidence>
<dbReference type="GO" id="GO:0005886">
    <property type="term" value="C:plasma membrane"/>
    <property type="evidence" value="ECO:0007669"/>
    <property type="project" value="UniProtKB-SubCell"/>
</dbReference>
<accession>A0A261RZW9</accession>
<keyword evidence="7 8" id="KW-0472">Membrane</keyword>
<dbReference type="PANTHER" id="PTHR43394:SF1">
    <property type="entry name" value="ATP-BINDING CASSETTE SUB-FAMILY B MEMBER 10, MITOCHONDRIAL"/>
    <property type="match status" value="1"/>
</dbReference>
<dbReference type="InterPro" id="IPR011527">
    <property type="entry name" value="ABC1_TM_dom"/>
</dbReference>
<comment type="caution">
    <text evidence="11">The sequence shown here is derived from an EMBL/GenBank/DDBJ whole genome shotgun (WGS) entry which is preliminary data.</text>
</comment>
<evidence type="ECO:0000256" key="2">
    <source>
        <dbReference type="ARBA" id="ARBA00022475"/>
    </source>
</evidence>
<dbReference type="SMART" id="SM00382">
    <property type="entry name" value="AAA"/>
    <property type="match status" value="1"/>
</dbReference>
<dbReference type="PROSITE" id="PS00211">
    <property type="entry name" value="ABC_TRANSPORTER_1"/>
    <property type="match status" value="1"/>
</dbReference>
<dbReference type="Pfam" id="PF00664">
    <property type="entry name" value="ABC_membrane"/>
    <property type="match status" value="1"/>
</dbReference>
<evidence type="ECO:0000256" key="6">
    <source>
        <dbReference type="ARBA" id="ARBA00022989"/>
    </source>
</evidence>
<dbReference type="GO" id="GO:0016887">
    <property type="term" value="F:ATP hydrolysis activity"/>
    <property type="evidence" value="ECO:0007669"/>
    <property type="project" value="InterPro"/>
</dbReference>
<dbReference type="GO" id="GO:0005524">
    <property type="term" value="F:ATP binding"/>
    <property type="evidence" value="ECO:0007669"/>
    <property type="project" value="UniProtKB-KW"/>
</dbReference>
<feature type="transmembrane region" description="Helical" evidence="8">
    <location>
        <begin position="139"/>
        <end position="172"/>
    </location>
</feature>
<dbReference type="InterPro" id="IPR003593">
    <property type="entry name" value="AAA+_ATPase"/>
</dbReference>
<dbReference type="InterPro" id="IPR003439">
    <property type="entry name" value="ABC_transporter-like_ATP-bd"/>
</dbReference>
<dbReference type="Proteomes" id="UP000216020">
    <property type="component" value="Unassembled WGS sequence"/>
</dbReference>
<evidence type="ECO:0000256" key="4">
    <source>
        <dbReference type="ARBA" id="ARBA00022741"/>
    </source>
</evidence>
<organism evidence="11 12">
    <name type="scientific">Bordetella genomosp. 10</name>
    <dbReference type="NCBI Taxonomy" id="1416804"/>
    <lineage>
        <taxon>Bacteria</taxon>
        <taxon>Pseudomonadati</taxon>
        <taxon>Pseudomonadota</taxon>
        <taxon>Betaproteobacteria</taxon>
        <taxon>Burkholderiales</taxon>
        <taxon>Alcaligenaceae</taxon>
        <taxon>Bordetella</taxon>
    </lineage>
</organism>
<dbReference type="PROSITE" id="PS50929">
    <property type="entry name" value="ABC_TM1F"/>
    <property type="match status" value="1"/>
</dbReference>
<dbReference type="Gene3D" id="3.40.50.300">
    <property type="entry name" value="P-loop containing nucleotide triphosphate hydrolases"/>
    <property type="match status" value="1"/>
</dbReference>
<name>A0A261RZW9_9BORD</name>
<dbReference type="PROSITE" id="PS50893">
    <property type="entry name" value="ABC_TRANSPORTER_2"/>
    <property type="match status" value="1"/>
</dbReference>
<evidence type="ECO:0000256" key="8">
    <source>
        <dbReference type="SAM" id="Phobius"/>
    </source>
</evidence>
<keyword evidence="4" id="KW-0547">Nucleotide-binding</keyword>
<dbReference type="Pfam" id="PF00005">
    <property type="entry name" value="ABC_tran"/>
    <property type="match status" value="1"/>
</dbReference>
<evidence type="ECO:0000256" key="3">
    <source>
        <dbReference type="ARBA" id="ARBA00022692"/>
    </source>
</evidence>
<keyword evidence="12" id="KW-1185">Reference proteome</keyword>
<dbReference type="Gene3D" id="1.20.1560.10">
    <property type="entry name" value="ABC transporter type 1, transmembrane domain"/>
    <property type="match status" value="1"/>
</dbReference>
<evidence type="ECO:0000313" key="12">
    <source>
        <dbReference type="Proteomes" id="UP000216020"/>
    </source>
</evidence>
<evidence type="ECO:0000259" key="10">
    <source>
        <dbReference type="PROSITE" id="PS50929"/>
    </source>
</evidence>
<keyword evidence="3 8" id="KW-0812">Transmembrane</keyword>
<proteinExistence type="predicted"/>
<feature type="domain" description="ABC transporter" evidence="9">
    <location>
        <begin position="355"/>
        <end position="599"/>
    </location>
</feature>
<dbReference type="InterPro" id="IPR039421">
    <property type="entry name" value="Type_1_exporter"/>
</dbReference>
<dbReference type="AlphaFoldDB" id="A0A261RZW9"/>
<evidence type="ECO:0000256" key="1">
    <source>
        <dbReference type="ARBA" id="ARBA00004651"/>
    </source>
</evidence>
<sequence>MAFILELLRGERRLLALASVLATGAALLELMPYWLIYRMARALLAPGGTENAAILHLALAMLAASILRLLVFGAANIASHRAAFRLQRNLRARLLRHLDSVPLHALQARTGALKKTLIDDVNGLEHAIGHTLPDIVAGLALPLIAAALLASVSVPMTLLSLALLPLAAWAHARSFRGLDQLLARWHAADTQANTALLEYLRGLPTLKAHGRIASTLHGLRDSVHALAALAESVTRRTALPYATFFVALSTNLLVVLPAGLAFHASGRLDLPTLLLFVSLGAGLTAPLLRVLSAFGALQRQLGGAARIADCLALPGMTPDGARAAASATAAADMPVTTLAAAPGSDAAAAPQPWRIEMRGVRVLAPPLADAVHGRTQGGALLDDVTLTFAAGETTAIVGPSGAGKSTLLGLLTGTHEAAAGTIHIGARDLRAIAPRERQAMVAAAFQDSVLMRGSLRENLLMARPGADAGQIARVLRAAGLDEVCARLPAGLDTRLSDHGASLSGGERQRVAIARALLKDAPILVLDEATAALDADSAHAVRQGLDQLTRGRTVLMATHDLGQASRADRIVVLEQGRVAGAGKHADLLRTCPLYETLWTCHRNSTNWTLGGHGAARAAHGDPS</sequence>
<evidence type="ECO:0000259" key="9">
    <source>
        <dbReference type="PROSITE" id="PS50893"/>
    </source>
</evidence>
<dbReference type="OrthoDB" id="8554730at2"/>
<evidence type="ECO:0000313" key="11">
    <source>
        <dbReference type="EMBL" id="OZI30465.1"/>
    </source>
</evidence>
<evidence type="ECO:0000256" key="7">
    <source>
        <dbReference type="ARBA" id="ARBA00023136"/>
    </source>
</evidence>
<reference evidence="12" key="1">
    <citation type="submission" date="2017-05" db="EMBL/GenBank/DDBJ databases">
        <title>Complete and WGS of Bordetella genogroups.</title>
        <authorList>
            <person name="Spilker T."/>
            <person name="Lipuma J."/>
        </authorList>
    </citation>
    <scope>NUCLEOTIDE SEQUENCE [LARGE SCALE GENOMIC DNA]</scope>
    <source>
        <strain evidence="12">AU16122</strain>
    </source>
</reference>
<feature type="transmembrane region" description="Helical" evidence="8">
    <location>
        <begin position="54"/>
        <end position="78"/>
    </location>
</feature>
<dbReference type="InterPro" id="IPR017871">
    <property type="entry name" value="ABC_transporter-like_CS"/>
</dbReference>
<dbReference type="EMBL" id="NEVM01000005">
    <property type="protein sequence ID" value="OZI30465.1"/>
    <property type="molecule type" value="Genomic_DNA"/>
</dbReference>
<comment type="subcellular location">
    <subcellularLocation>
        <location evidence="1">Cell membrane</location>
        <topology evidence="1">Multi-pass membrane protein</topology>
    </subcellularLocation>
</comment>
<evidence type="ECO:0000256" key="5">
    <source>
        <dbReference type="ARBA" id="ARBA00022840"/>
    </source>
</evidence>
<keyword evidence="5" id="KW-0067">ATP-binding</keyword>
<dbReference type="PANTHER" id="PTHR43394">
    <property type="entry name" value="ATP-DEPENDENT PERMEASE MDL1, MITOCHONDRIAL"/>
    <property type="match status" value="1"/>
</dbReference>
<keyword evidence="2" id="KW-1003">Cell membrane</keyword>
<dbReference type="SUPFAM" id="SSF52540">
    <property type="entry name" value="P-loop containing nucleoside triphosphate hydrolases"/>
    <property type="match status" value="1"/>
</dbReference>
<protein>
    <recommendedName>
        <fullName evidence="13">ABC transporter ATP-binding protein</fullName>
    </recommendedName>
</protein>
<dbReference type="GO" id="GO:0015421">
    <property type="term" value="F:ABC-type oligopeptide transporter activity"/>
    <property type="evidence" value="ECO:0007669"/>
    <property type="project" value="TreeGrafter"/>
</dbReference>
<dbReference type="InterPro" id="IPR027417">
    <property type="entry name" value="P-loop_NTPase"/>
</dbReference>